<dbReference type="Pfam" id="PF00294">
    <property type="entry name" value="PfkB"/>
    <property type="match status" value="1"/>
</dbReference>
<evidence type="ECO:0000313" key="6">
    <source>
        <dbReference type="Proteomes" id="UP000178570"/>
    </source>
</evidence>
<dbReference type="PANTHER" id="PTHR10584:SF166">
    <property type="entry name" value="RIBOKINASE"/>
    <property type="match status" value="1"/>
</dbReference>
<dbReference type="InterPro" id="IPR029056">
    <property type="entry name" value="Ribokinase-like"/>
</dbReference>
<keyword evidence="3" id="KW-0418">Kinase</keyword>
<accession>A0A1G1XJT9</accession>
<evidence type="ECO:0000256" key="2">
    <source>
        <dbReference type="ARBA" id="ARBA00022679"/>
    </source>
</evidence>
<comment type="similarity">
    <text evidence="1">Belongs to the carbohydrate kinase PfkB family.</text>
</comment>
<evidence type="ECO:0000259" key="4">
    <source>
        <dbReference type="Pfam" id="PF00294"/>
    </source>
</evidence>
<evidence type="ECO:0000256" key="3">
    <source>
        <dbReference type="ARBA" id="ARBA00022777"/>
    </source>
</evidence>
<dbReference type="InterPro" id="IPR011611">
    <property type="entry name" value="PfkB_dom"/>
</dbReference>
<dbReference type="GO" id="GO:0006796">
    <property type="term" value="P:phosphate-containing compound metabolic process"/>
    <property type="evidence" value="ECO:0007669"/>
    <property type="project" value="UniProtKB-ARBA"/>
</dbReference>
<evidence type="ECO:0000313" key="5">
    <source>
        <dbReference type="EMBL" id="OGY40154.1"/>
    </source>
</evidence>
<dbReference type="AlphaFoldDB" id="A0A1G1XJT9"/>
<dbReference type="EMBL" id="MHHY01000009">
    <property type="protein sequence ID" value="OGY40154.1"/>
    <property type="molecule type" value="Genomic_DNA"/>
</dbReference>
<feature type="domain" description="Carbohydrate kinase PfkB" evidence="4">
    <location>
        <begin position="81"/>
        <end position="356"/>
    </location>
</feature>
<organism evidence="5 6">
    <name type="scientific">Candidatus Brennerbacteria bacterium RIFOXYD1_FULL_41_16</name>
    <dbReference type="NCBI Taxonomy" id="1797529"/>
    <lineage>
        <taxon>Bacteria</taxon>
        <taxon>Candidatus Brenneribacteriota</taxon>
    </lineage>
</organism>
<reference evidence="5 6" key="1">
    <citation type="journal article" date="2016" name="Nat. Commun.">
        <title>Thousands of microbial genomes shed light on interconnected biogeochemical processes in an aquifer system.</title>
        <authorList>
            <person name="Anantharaman K."/>
            <person name="Brown C.T."/>
            <person name="Hug L.A."/>
            <person name="Sharon I."/>
            <person name="Castelle C.J."/>
            <person name="Probst A.J."/>
            <person name="Thomas B.C."/>
            <person name="Singh A."/>
            <person name="Wilkins M.J."/>
            <person name="Karaoz U."/>
            <person name="Brodie E.L."/>
            <person name="Williams K.H."/>
            <person name="Hubbard S.S."/>
            <person name="Banfield J.F."/>
        </authorList>
    </citation>
    <scope>NUCLEOTIDE SEQUENCE [LARGE SCALE GENOMIC DNA]</scope>
</reference>
<proteinExistence type="inferred from homology"/>
<dbReference type="STRING" id="1797529.A2570_02605"/>
<dbReference type="PANTHER" id="PTHR10584">
    <property type="entry name" value="SUGAR KINASE"/>
    <property type="match status" value="1"/>
</dbReference>
<name>A0A1G1XJT9_9BACT</name>
<comment type="caution">
    <text evidence="5">The sequence shown here is derived from an EMBL/GenBank/DDBJ whole genome shotgun (WGS) entry which is preliminary data.</text>
</comment>
<dbReference type="InterPro" id="IPR002139">
    <property type="entry name" value="Ribo/fructo_kinase"/>
</dbReference>
<protein>
    <recommendedName>
        <fullName evidence="4">Carbohydrate kinase PfkB domain-containing protein</fullName>
    </recommendedName>
</protein>
<keyword evidence="2" id="KW-0808">Transferase</keyword>
<sequence length="380" mass="41915">MAAQRAVVTDGSHQGAAVFSVLPRIALLYNKLINSLIYCFLMKSFDIISIGTATFDAYLRGYQNLEIKKNGFGLQCFPLGAKIEVKDLNFSSGGGATNTAFTFAKQGLKTGCVFEIGRDEFGRLILQEQKKQKITVFPFLNKKIATALSIILIDNFGERTIFVFRGASGSLNLKEALLSKIRAKWVYLVPGAMKINDVEKIITHFKKQKTKIALNPSKSLIQQGLKKLSKVLKQTDVLLLNQEEAAYLTGLLYKEEQKIFRKLDQCVPGILVMTEGPKGLKVSDGSHVWRANTFKEKKVVDRSGAGDAFGSGFVAGLIQKNEQCQKGVCSVDNISYAIRLGSANATLMVETLGVKTGILSKKEFASSPRWKNLEIKIEKI</sequence>
<dbReference type="PROSITE" id="PS00583">
    <property type="entry name" value="PFKB_KINASES_1"/>
    <property type="match status" value="1"/>
</dbReference>
<dbReference type="GO" id="GO:0016301">
    <property type="term" value="F:kinase activity"/>
    <property type="evidence" value="ECO:0007669"/>
    <property type="project" value="UniProtKB-KW"/>
</dbReference>
<gene>
    <name evidence="5" type="ORF">A2570_02605</name>
</gene>
<dbReference type="InterPro" id="IPR002173">
    <property type="entry name" value="Carboh/pur_kinase_PfkB_CS"/>
</dbReference>
<dbReference type="PRINTS" id="PR00990">
    <property type="entry name" value="RIBOKINASE"/>
</dbReference>
<evidence type="ECO:0000256" key="1">
    <source>
        <dbReference type="ARBA" id="ARBA00010688"/>
    </source>
</evidence>
<dbReference type="SUPFAM" id="SSF53613">
    <property type="entry name" value="Ribokinase-like"/>
    <property type="match status" value="1"/>
</dbReference>
<dbReference type="Proteomes" id="UP000178570">
    <property type="component" value="Unassembled WGS sequence"/>
</dbReference>
<dbReference type="Gene3D" id="3.40.1190.20">
    <property type="match status" value="1"/>
</dbReference>